<dbReference type="SUPFAM" id="SSF53300">
    <property type="entry name" value="vWA-like"/>
    <property type="match status" value="1"/>
</dbReference>
<dbReference type="EMBL" id="JAZHPZ010000006">
    <property type="protein sequence ID" value="MEF2967063.1"/>
    <property type="molecule type" value="Genomic_DNA"/>
</dbReference>
<dbReference type="Proteomes" id="UP001306950">
    <property type="component" value="Unassembled WGS sequence"/>
</dbReference>
<feature type="domain" description="VWFA" evidence="4">
    <location>
        <begin position="90"/>
        <end position="202"/>
    </location>
</feature>
<evidence type="ECO:0000259" key="4">
    <source>
        <dbReference type="Pfam" id="PF13519"/>
    </source>
</evidence>
<dbReference type="PANTHER" id="PTHR37464">
    <property type="entry name" value="BLL2463 PROTEIN"/>
    <property type="match status" value="1"/>
</dbReference>
<evidence type="ECO:0000313" key="5">
    <source>
        <dbReference type="EMBL" id="MEF2967063.1"/>
    </source>
</evidence>
<dbReference type="Pfam" id="PF13519">
    <property type="entry name" value="VWA_2"/>
    <property type="match status" value="1"/>
</dbReference>
<evidence type="ECO:0000313" key="6">
    <source>
        <dbReference type="Proteomes" id="UP001306950"/>
    </source>
</evidence>
<keyword evidence="2" id="KW-0472">Membrane</keyword>
<dbReference type="Pfam" id="PF07584">
    <property type="entry name" value="BatA"/>
    <property type="match status" value="1"/>
</dbReference>
<sequence length="652" mass="69311">MGFASWAGLWFGLALPAIIIMYLFKRKYVDTAVPSHLLWTRILRNMEANRPWQKLQNRLLLWLQLLAAALLVAALMLPFVWVQGGRQGHTVIIADTSASMSAAAGSEPGGKDERESRLDKMKEQLIAYIDAMGKEEEITLLKLGSQPQVLLSREIDRAALQRAVTAMTADYGPAAYRETLSLAAALTRDDPEANVLIYSDGQWNAAAGSGNIEFEVPVQVVAPGDGGEGNTAVEQFGVKPGRDGVISGIAVVNNYGETPLETSLDVYGDGKLSASKPVSIEGGGSASVSFEELPSAEVYRLALSGEDSYAADNEAFAFREKADSPNILLLSSGNLFLEKALQLTGARVTVMNPAAQAGRESEAKPPAPPGVKPDIVVIDGPAPAFVQDGDWATLLRETPLWTWGGNGEKIRPDNGKTETLTHPVTRYISLADPPTGLLLDAEIPLWGETIISIGGRPAAYAGLEKGQARLVFLFALGDSDLPLRPEFPILVDNAVEWLQSGRATGLGRSLAGAAVDIPLGADIASADWVPADGYALRTGAESIPAEQEKGVILSRQQAPSIPGLWRFESKGADGAELPGFLLEVAADPAESALQGSQPLPIAGAESGAQTLNGNGQDNSMPKSRYSLVYLAALLALIVILTEWGVYQRGRSI</sequence>
<keyword evidence="2" id="KW-1133">Transmembrane helix</keyword>
<evidence type="ECO:0000259" key="3">
    <source>
        <dbReference type="Pfam" id="PF07584"/>
    </source>
</evidence>
<gene>
    <name evidence="5" type="ORF">V3851_14570</name>
</gene>
<organism evidence="5 6">
    <name type="scientific">Paenibacillus haidiansis</name>
    <dbReference type="NCBI Taxonomy" id="1574488"/>
    <lineage>
        <taxon>Bacteria</taxon>
        <taxon>Bacillati</taxon>
        <taxon>Bacillota</taxon>
        <taxon>Bacilli</taxon>
        <taxon>Bacillales</taxon>
        <taxon>Paenibacillaceae</taxon>
        <taxon>Paenibacillus</taxon>
    </lineage>
</organism>
<dbReference type="Gene3D" id="3.40.50.410">
    <property type="entry name" value="von Willebrand factor, type A domain"/>
    <property type="match status" value="1"/>
</dbReference>
<feature type="transmembrane region" description="Helical" evidence="2">
    <location>
        <begin position="6"/>
        <end position="24"/>
    </location>
</feature>
<keyword evidence="2" id="KW-0812">Transmembrane</keyword>
<evidence type="ECO:0000256" key="2">
    <source>
        <dbReference type="SAM" id="Phobius"/>
    </source>
</evidence>
<dbReference type="InterPro" id="IPR024163">
    <property type="entry name" value="Aerotolerance_reg_N"/>
</dbReference>
<name>A0ABU7VUL2_9BACL</name>
<dbReference type="InterPro" id="IPR002035">
    <property type="entry name" value="VWF_A"/>
</dbReference>
<feature type="compositionally biased region" description="Polar residues" evidence="1">
    <location>
        <begin position="607"/>
        <end position="617"/>
    </location>
</feature>
<feature type="transmembrane region" description="Helical" evidence="2">
    <location>
        <begin position="59"/>
        <end position="81"/>
    </location>
</feature>
<keyword evidence="6" id="KW-1185">Reference proteome</keyword>
<reference evidence="5 6" key="1">
    <citation type="submission" date="2024-02" db="EMBL/GenBank/DDBJ databases">
        <title>A nitrogen-fixing paenibacillus bacterium.</title>
        <authorList>
            <person name="Zhang W.L."/>
            <person name="Chen S.F."/>
        </authorList>
    </citation>
    <scope>NUCLEOTIDE SEQUENCE [LARGE SCALE GENOMIC DNA]</scope>
    <source>
        <strain evidence="5 6">M1</strain>
    </source>
</reference>
<feature type="domain" description="Aerotolerance regulator N-terminal" evidence="3">
    <location>
        <begin position="1"/>
        <end position="78"/>
    </location>
</feature>
<dbReference type="RefSeq" id="WP_331847281.1">
    <property type="nucleotide sequence ID" value="NZ_JAZHPZ010000006.1"/>
</dbReference>
<comment type="caution">
    <text evidence="5">The sequence shown here is derived from an EMBL/GenBank/DDBJ whole genome shotgun (WGS) entry which is preliminary data.</text>
</comment>
<dbReference type="PANTHER" id="PTHR37464:SF1">
    <property type="entry name" value="BLL2463 PROTEIN"/>
    <property type="match status" value="1"/>
</dbReference>
<proteinExistence type="predicted"/>
<accession>A0ABU7VUL2</accession>
<evidence type="ECO:0000256" key="1">
    <source>
        <dbReference type="SAM" id="MobiDB-lite"/>
    </source>
</evidence>
<feature type="region of interest" description="Disordered" evidence="1">
    <location>
        <begin position="595"/>
        <end position="617"/>
    </location>
</feature>
<feature type="transmembrane region" description="Helical" evidence="2">
    <location>
        <begin position="627"/>
        <end position="646"/>
    </location>
</feature>
<protein>
    <submittedName>
        <fullName evidence="5">VWA domain-containing protein</fullName>
    </submittedName>
</protein>
<dbReference type="InterPro" id="IPR036465">
    <property type="entry name" value="vWFA_dom_sf"/>
</dbReference>